<keyword evidence="2" id="KW-1185">Reference proteome</keyword>
<dbReference type="PANTHER" id="PTHR38436">
    <property type="entry name" value="POLYKETIDE CYCLASE SNOAL-LIKE DOMAIN"/>
    <property type="match status" value="1"/>
</dbReference>
<protein>
    <recommendedName>
        <fullName evidence="3">Ester cyclase</fullName>
    </recommendedName>
</protein>
<dbReference type="AlphaFoldDB" id="A0A291P3J2"/>
<dbReference type="GO" id="GO:0030638">
    <property type="term" value="P:polyketide metabolic process"/>
    <property type="evidence" value="ECO:0007669"/>
    <property type="project" value="InterPro"/>
</dbReference>
<evidence type="ECO:0008006" key="3">
    <source>
        <dbReference type="Google" id="ProtNLM"/>
    </source>
</evidence>
<dbReference type="InterPro" id="IPR009959">
    <property type="entry name" value="Cyclase_SnoaL-like"/>
</dbReference>
<proteinExistence type="predicted"/>
<evidence type="ECO:0000313" key="1">
    <source>
        <dbReference type="EMBL" id="ATJ81439.1"/>
    </source>
</evidence>
<dbReference type="Gene3D" id="3.10.450.50">
    <property type="match status" value="1"/>
</dbReference>
<name>A0A291P3J2_9GAMM</name>
<dbReference type="KEGG" id="hbe:BEI_0452"/>
<dbReference type="EMBL" id="CP021435">
    <property type="protein sequence ID" value="ATJ81439.1"/>
    <property type="molecule type" value="Genomic_DNA"/>
</dbReference>
<dbReference type="SUPFAM" id="SSF54427">
    <property type="entry name" value="NTF2-like"/>
    <property type="match status" value="1"/>
</dbReference>
<gene>
    <name evidence="1" type="ORF">BEI_0452</name>
</gene>
<dbReference type="Pfam" id="PF07366">
    <property type="entry name" value="SnoaL"/>
    <property type="match status" value="1"/>
</dbReference>
<dbReference type="RefSeq" id="WP_227644545.1">
    <property type="nucleotide sequence ID" value="NZ_BAAADT010000015.1"/>
</dbReference>
<organism evidence="1 2">
    <name type="scientific">Halomonas beimenensis</name>
    <dbReference type="NCBI Taxonomy" id="475662"/>
    <lineage>
        <taxon>Bacteria</taxon>
        <taxon>Pseudomonadati</taxon>
        <taxon>Pseudomonadota</taxon>
        <taxon>Gammaproteobacteria</taxon>
        <taxon>Oceanospirillales</taxon>
        <taxon>Halomonadaceae</taxon>
        <taxon>Halomonas</taxon>
    </lineage>
</organism>
<dbReference type="InterPro" id="IPR032710">
    <property type="entry name" value="NTF2-like_dom_sf"/>
</dbReference>
<dbReference type="Proteomes" id="UP000219993">
    <property type="component" value="Chromosome"/>
</dbReference>
<dbReference type="PANTHER" id="PTHR38436:SF1">
    <property type="entry name" value="ESTER CYCLASE"/>
    <property type="match status" value="1"/>
</dbReference>
<evidence type="ECO:0000313" key="2">
    <source>
        <dbReference type="Proteomes" id="UP000219993"/>
    </source>
</evidence>
<accession>A0A291P3J2</accession>
<sequence length="148" mass="16630">MTERNKRLVREFIDAANGKDWERCGAMLAPGFVRHSSTHGQADIDTRERLLKYLRAESETFPDGRETINFLVAEEDKVVVHSRCQGTQQGPMGSLPPSGRILSADLISIYRLADGRIAEVWTEWDSLTGLIQLGHLEPVGLWKPDDRG</sequence>
<reference evidence="1 2" key="1">
    <citation type="journal article" date="2017" name="Sci. Rep.">
        <title>Revealing the Saline Adaptation Strategies of the Halophilic Bacterium Halomonas beimenensis through High-throughput Omics and Transposon Mutagenesis Approaches.</title>
        <authorList>
            <person name="Chen Y.H."/>
            <person name="Lin S.S."/>
            <person name="Shyu Y.T."/>
        </authorList>
    </citation>
    <scope>NUCLEOTIDE SEQUENCE [LARGE SCALE GENOMIC DNA]</scope>
    <source>
        <strain evidence="1 2">NTU-111</strain>
    </source>
</reference>